<protein>
    <recommendedName>
        <fullName evidence="4">UPAR/Ly6 domain-containing protein</fullName>
    </recommendedName>
</protein>
<evidence type="ECO:0000313" key="2">
    <source>
        <dbReference type="Ensembl" id="ENSVURP00010009109.1"/>
    </source>
</evidence>
<accession>A0A4X2KAZ4</accession>
<reference evidence="2" key="3">
    <citation type="submission" date="2025-09" db="UniProtKB">
        <authorList>
            <consortium name="Ensembl"/>
        </authorList>
    </citation>
    <scope>IDENTIFICATION</scope>
</reference>
<evidence type="ECO:0000256" key="1">
    <source>
        <dbReference type="SAM" id="SignalP"/>
    </source>
</evidence>
<reference evidence="2" key="2">
    <citation type="submission" date="2025-08" db="UniProtKB">
        <authorList>
            <consortium name="Ensembl"/>
        </authorList>
    </citation>
    <scope>IDENTIFICATION</scope>
</reference>
<feature type="chain" id="PRO_5021366378" description="UPAR/Ly6 domain-containing protein" evidence="1">
    <location>
        <begin position="20"/>
        <end position="99"/>
    </location>
</feature>
<dbReference type="OMA" id="CCHRPMC"/>
<name>A0A4X2KAZ4_VOMUR</name>
<keyword evidence="1" id="KW-0732">Signal</keyword>
<dbReference type="Proteomes" id="UP000314987">
    <property type="component" value="Unassembled WGS sequence"/>
</dbReference>
<proteinExistence type="predicted"/>
<dbReference type="AlphaFoldDB" id="A0A4X2KAZ4"/>
<dbReference type="InterPro" id="IPR031710">
    <property type="entry name" value="DUF4723"/>
</dbReference>
<sequence length="99" mass="11154">MVKIISAVIIMLFFLQADGTEIICRYCNLSLPFHGCLLDGGTCRVNPGQYCKLEYHEQGGVEWFSVKGCTTAKEICHSKRIISNTVHLTQCCYQDMCNL</sequence>
<dbReference type="Pfam" id="PF15851">
    <property type="entry name" value="DUF4723"/>
    <property type="match status" value="1"/>
</dbReference>
<organism evidence="2 3">
    <name type="scientific">Vombatus ursinus</name>
    <name type="common">Common wombat</name>
    <dbReference type="NCBI Taxonomy" id="29139"/>
    <lineage>
        <taxon>Eukaryota</taxon>
        <taxon>Metazoa</taxon>
        <taxon>Chordata</taxon>
        <taxon>Craniata</taxon>
        <taxon>Vertebrata</taxon>
        <taxon>Euteleostomi</taxon>
        <taxon>Mammalia</taxon>
        <taxon>Metatheria</taxon>
        <taxon>Diprotodontia</taxon>
        <taxon>Vombatidae</taxon>
        <taxon>Vombatus</taxon>
    </lineage>
</organism>
<evidence type="ECO:0008006" key="4">
    <source>
        <dbReference type="Google" id="ProtNLM"/>
    </source>
</evidence>
<dbReference type="GeneTree" id="ENSGT00410000028408"/>
<keyword evidence="3" id="KW-1185">Reference proteome</keyword>
<dbReference type="Ensembl" id="ENSVURT00010010333.1">
    <property type="protein sequence ID" value="ENSVURP00010009109.1"/>
    <property type="gene ID" value="ENSVURG00010007063.1"/>
</dbReference>
<feature type="signal peptide" evidence="1">
    <location>
        <begin position="1"/>
        <end position="19"/>
    </location>
</feature>
<dbReference type="CDD" id="cd23610">
    <property type="entry name" value="TFP_LU_ECD_C9orf57"/>
    <property type="match status" value="1"/>
</dbReference>
<reference evidence="3" key="1">
    <citation type="submission" date="2018-12" db="EMBL/GenBank/DDBJ databases">
        <authorList>
            <person name="Yazar S."/>
        </authorList>
    </citation>
    <scope>NUCLEOTIDE SEQUENCE [LARGE SCALE GENOMIC DNA]</scope>
</reference>
<evidence type="ECO:0000313" key="3">
    <source>
        <dbReference type="Proteomes" id="UP000314987"/>
    </source>
</evidence>